<dbReference type="Proteomes" id="UP000287519">
    <property type="component" value="Unassembled WGS sequence"/>
</dbReference>
<accession>A0A402CMN1</accession>
<name>A0A402CMN1_RHOWR</name>
<keyword evidence="2" id="KW-1185">Reference proteome</keyword>
<proteinExistence type="predicted"/>
<evidence type="ECO:0000313" key="2">
    <source>
        <dbReference type="Proteomes" id="UP000287519"/>
    </source>
</evidence>
<dbReference type="EMBL" id="BHYM01000115">
    <property type="protein sequence ID" value="GCE44887.1"/>
    <property type="molecule type" value="Genomic_DNA"/>
</dbReference>
<protein>
    <submittedName>
        <fullName evidence="1">Uncharacterized protein</fullName>
    </submittedName>
</protein>
<sequence length="49" mass="5197">MTADRVATRQWAADVPIAMHNTLNGPPSAAANIRRAEFASPAPPPESQI</sequence>
<comment type="caution">
    <text evidence="1">The sequence shown here is derived from an EMBL/GenBank/DDBJ whole genome shotgun (WGS) entry which is preliminary data.</text>
</comment>
<reference evidence="1 2" key="1">
    <citation type="submission" date="2018-11" db="EMBL/GenBank/DDBJ databases">
        <title>Microbial catabolism of amino acid.</title>
        <authorList>
            <person name="Hibi M."/>
            <person name="Ogawa J."/>
        </authorList>
    </citation>
    <scope>NUCLEOTIDE SEQUENCE [LARGE SCALE GENOMIC DNA]</scope>
    <source>
        <strain evidence="1 2">C31-06</strain>
    </source>
</reference>
<gene>
    <name evidence="1" type="ORF">Rhow_000513</name>
</gene>
<dbReference type="AlphaFoldDB" id="A0A402CMN1"/>
<evidence type="ECO:0000313" key="1">
    <source>
        <dbReference type="EMBL" id="GCE44887.1"/>
    </source>
</evidence>
<dbReference type="RefSeq" id="WP_225858548.1">
    <property type="nucleotide sequence ID" value="NZ_BHYM01000115.1"/>
</dbReference>
<organism evidence="1 2">
    <name type="scientific">Rhodococcus wratislaviensis</name>
    <name type="common">Tsukamurella wratislaviensis</name>
    <dbReference type="NCBI Taxonomy" id="44752"/>
    <lineage>
        <taxon>Bacteria</taxon>
        <taxon>Bacillati</taxon>
        <taxon>Actinomycetota</taxon>
        <taxon>Actinomycetes</taxon>
        <taxon>Mycobacteriales</taxon>
        <taxon>Nocardiaceae</taxon>
        <taxon>Rhodococcus</taxon>
    </lineage>
</organism>